<dbReference type="EMBL" id="JAMQCP010000001">
    <property type="protein sequence ID" value="MDS0252889.1"/>
    <property type="molecule type" value="Genomic_DNA"/>
</dbReference>
<keyword evidence="1" id="KW-1133">Transmembrane helix</keyword>
<name>A0ABU2EX88_HALAR</name>
<dbReference type="RefSeq" id="WP_049943956.1">
    <property type="nucleotide sequence ID" value="NZ_BAABDY010000003.1"/>
</dbReference>
<accession>A0ABU2EX88</accession>
<organism evidence="2 3">
    <name type="scientific">Haloarcula argentinensis</name>
    <dbReference type="NCBI Taxonomy" id="43776"/>
    <lineage>
        <taxon>Archaea</taxon>
        <taxon>Methanobacteriati</taxon>
        <taxon>Methanobacteriota</taxon>
        <taxon>Stenosarchaea group</taxon>
        <taxon>Halobacteria</taxon>
        <taxon>Halobacteriales</taxon>
        <taxon>Haloarculaceae</taxon>
        <taxon>Haloarcula</taxon>
    </lineage>
</organism>
<proteinExistence type="predicted"/>
<dbReference type="Proteomes" id="UP001248536">
    <property type="component" value="Unassembled WGS sequence"/>
</dbReference>
<reference evidence="2 3" key="1">
    <citation type="submission" date="2022-06" db="EMBL/GenBank/DDBJ databases">
        <title>Haloarcula sp. a new haloarchaeum isolate from saline soil.</title>
        <authorList>
            <person name="Strakova D."/>
            <person name="Galisteo C."/>
            <person name="Sanchez-Porro C."/>
            <person name="Ventosa A."/>
        </authorList>
    </citation>
    <scope>NUCLEOTIDE SEQUENCE [LARGE SCALE GENOMIC DNA]</scope>
    <source>
        <strain evidence="2 3">JCM 15760</strain>
    </source>
</reference>
<feature type="transmembrane region" description="Helical" evidence="1">
    <location>
        <begin position="12"/>
        <end position="33"/>
    </location>
</feature>
<keyword evidence="3" id="KW-1185">Reference proteome</keyword>
<keyword evidence="1" id="KW-0812">Transmembrane</keyword>
<protein>
    <submittedName>
        <fullName evidence="2">Uncharacterized protein</fullName>
    </submittedName>
</protein>
<feature type="transmembrane region" description="Helical" evidence="1">
    <location>
        <begin position="39"/>
        <end position="58"/>
    </location>
</feature>
<keyword evidence="1" id="KW-0472">Membrane</keyword>
<comment type="caution">
    <text evidence="2">The sequence shown here is derived from an EMBL/GenBank/DDBJ whole genome shotgun (WGS) entry which is preliminary data.</text>
</comment>
<gene>
    <name evidence="2" type="ORF">NC662_04055</name>
</gene>
<evidence type="ECO:0000313" key="3">
    <source>
        <dbReference type="Proteomes" id="UP001248536"/>
    </source>
</evidence>
<sequence>MVDGFDKIGGEYLRIKLALVVWAFVTISSSLIIQRFTEGLYGLAIPLILGVLFALFVYRGI</sequence>
<evidence type="ECO:0000313" key="2">
    <source>
        <dbReference type="EMBL" id="MDS0252889.1"/>
    </source>
</evidence>
<evidence type="ECO:0000256" key="1">
    <source>
        <dbReference type="SAM" id="Phobius"/>
    </source>
</evidence>